<keyword evidence="2" id="KW-1185">Reference proteome</keyword>
<evidence type="ECO:0000313" key="1">
    <source>
        <dbReference type="EMBL" id="OWK64311.1"/>
    </source>
</evidence>
<reference evidence="1 2" key="1">
    <citation type="submission" date="2017-05" db="EMBL/GenBank/DDBJ databases">
        <title>Genome of assembly of the Bengalese finch, Lonchura striata domestica.</title>
        <authorList>
            <person name="Colquitt B.M."/>
            <person name="Brainard M.S."/>
        </authorList>
    </citation>
    <scope>NUCLEOTIDE SEQUENCE [LARGE SCALE GENOMIC DNA]</scope>
    <source>
        <strain evidence="1">White83orange57</strain>
    </source>
</reference>
<gene>
    <name evidence="1" type="ORF">RLOC_00013619</name>
</gene>
<proteinExistence type="predicted"/>
<sequence>MSLTKMLTQVSTLSPEARLVTELNKNFVSVVQYTLDRNFPQNINAEAFALAVKKMLQNTEDEQQIYILNMVLYGMECPFGQLGSAVPAVSPPSSLCIPSPLAGGAVGEPEKVLALSLPPALEVRLPQCRAEQDNPLPCPAGDAMSDIISELEEAVECTLIKDVIKDMEPDLSQLYGGRKKDNGHKLGQDMFMLDAKRNFFTLRTPQQWVRLPKEVAVLEVFNIHWEKALSNGLVGGGREQNGPLVIQEEAVRKLGHLDMYKSKGLDGIHPRVMRDLADVLAKLLSIIYQQSWLTGEVPDDWKLANVTPVCKKHTPGKAGSPCLGQEHSVLGQELAGWLDSERDDEQCCIQLGTVTSGVPQGSVLGPVLFNIFIDDMGEGIESFISKFADDTKLGACVDLLEGRRALQRDLD</sequence>
<protein>
    <submittedName>
        <fullName evidence="1">Uncharacterized protein</fullName>
    </submittedName>
</protein>
<dbReference type="AlphaFoldDB" id="A0A218VF60"/>
<organism evidence="1 2">
    <name type="scientific">Lonchura striata</name>
    <name type="common">white-rumped munia</name>
    <dbReference type="NCBI Taxonomy" id="40157"/>
    <lineage>
        <taxon>Eukaryota</taxon>
        <taxon>Metazoa</taxon>
        <taxon>Chordata</taxon>
        <taxon>Craniata</taxon>
        <taxon>Vertebrata</taxon>
        <taxon>Euteleostomi</taxon>
        <taxon>Archelosauria</taxon>
        <taxon>Archosauria</taxon>
        <taxon>Dinosauria</taxon>
        <taxon>Saurischia</taxon>
        <taxon>Theropoda</taxon>
        <taxon>Coelurosauria</taxon>
        <taxon>Aves</taxon>
        <taxon>Neognathae</taxon>
        <taxon>Neoaves</taxon>
        <taxon>Telluraves</taxon>
        <taxon>Australaves</taxon>
        <taxon>Passeriformes</taxon>
        <taxon>Passeroidea</taxon>
        <taxon>Estrildidae</taxon>
        <taxon>Estrildinae</taxon>
        <taxon>Lonchura</taxon>
    </lineage>
</organism>
<dbReference type="EMBL" id="MUZQ01000003">
    <property type="protein sequence ID" value="OWK64311.1"/>
    <property type="molecule type" value="Genomic_DNA"/>
</dbReference>
<comment type="caution">
    <text evidence="1">The sequence shown here is derived from an EMBL/GenBank/DDBJ whole genome shotgun (WGS) entry which is preliminary data.</text>
</comment>
<dbReference type="Proteomes" id="UP000197619">
    <property type="component" value="Unassembled WGS sequence"/>
</dbReference>
<accession>A0A218VF60</accession>
<evidence type="ECO:0000313" key="2">
    <source>
        <dbReference type="Proteomes" id="UP000197619"/>
    </source>
</evidence>
<dbReference type="PANTHER" id="PTHR33332">
    <property type="entry name" value="REVERSE TRANSCRIPTASE DOMAIN-CONTAINING PROTEIN"/>
    <property type="match status" value="1"/>
</dbReference>
<name>A0A218VF60_9PASE</name>